<keyword evidence="2" id="KW-0645">Protease</keyword>
<comment type="similarity">
    <text evidence="1">Belongs to the peptidase C48 family.</text>
</comment>
<dbReference type="GO" id="GO:0008234">
    <property type="term" value="F:cysteine-type peptidase activity"/>
    <property type="evidence" value="ECO:0007669"/>
    <property type="project" value="InterPro"/>
</dbReference>
<evidence type="ECO:0000313" key="5">
    <source>
        <dbReference type="EMBL" id="KAG2889319.1"/>
    </source>
</evidence>
<organism evidence="5 6">
    <name type="scientific">Phytophthora cactorum</name>
    <dbReference type="NCBI Taxonomy" id="29920"/>
    <lineage>
        <taxon>Eukaryota</taxon>
        <taxon>Sar</taxon>
        <taxon>Stramenopiles</taxon>
        <taxon>Oomycota</taxon>
        <taxon>Peronosporomycetes</taxon>
        <taxon>Peronosporales</taxon>
        <taxon>Peronosporaceae</taxon>
        <taxon>Phytophthora</taxon>
    </lineage>
</organism>
<dbReference type="VEuPathDB" id="FungiDB:PC110_g19599"/>
<sequence>MSVPFLVAQQMDSSPKVKEVSLVLTKVEVQDLIGKTQLSDDGTGSFGDVVTSDTMIIFADAAAGGNNEKILIPLCCHKNHWCRIVVDAPLKDACVYDLMFSSYNVSVRSIEEKLATKQPDYAPRKYCEHHYQGDLGVQVDSYNCGIVRPALV</sequence>
<dbReference type="AlphaFoldDB" id="A0A8T1ASZ1"/>
<dbReference type="GO" id="GO:0006508">
    <property type="term" value="P:proteolysis"/>
    <property type="evidence" value="ECO:0007669"/>
    <property type="project" value="UniProtKB-KW"/>
</dbReference>
<feature type="domain" description="Ubiquitin-like protease family profile" evidence="4">
    <location>
        <begin position="68"/>
        <end position="104"/>
    </location>
</feature>
<reference evidence="5" key="1">
    <citation type="submission" date="2018-10" db="EMBL/GenBank/DDBJ databases">
        <title>Effector identification in a new, highly contiguous assembly of the strawberry crown rot pathogen Phytophthora cactorum.</title>
        <authorList>
            <person name="Armitage A.D."/>
            <person name="Nellist C.F."/>
            <person name="Bates H."/>
            <person name="Vickerstaff R.J."/>
            <person name="Harrison R.J."/>
        </authorList>
    </citation>
    <scope>NUCLEOTIDE SEQUENCE</scope>
    <source>
        <strain evidence="5">4040</strain>
    </source>
</reference>
<proteinExistence type="inferred from homology"/>
<evidence type="ECO:0000256" key="3">
    <source>
        <dbReference type="ARBA" id="ARBA00022801"/>
    </source>
</evidence>
<evidence type="ECO:0000256" key="1">
    <source>
        <dbReference type="ARBA" id="ARBA00005234"/>
    </source>
</evidence>
<dbReference type="InterPro" id="IPR003653">
    <property type="entry name" value="Peptidase_C48_C"/>
</dbReference>
<accession>A0A8T1ASZ1</accession>
<protein>
    <recommendedName>
        <fullName evidence="4">Ubiquitin-like protease family profile domain-containing protein</fullName>
    </recommendedName>
</protein>
<dbReference type="InterPro" id="IPR038765">
    <property type="entry name" value="Papain-like_cys_pep_sf"/>
</dbReference>
<gene>
    <name evidence="5" type="ORF">PC117_g24713</name>
</gene>
<dbReference type="Gene3D" id="3.40.395.10">
    <property type="entry name" value="Adenoviral Proteinase, Chain A"/>
    <property type="match status" value="1"/>
</dbReference>
<evidence type="ECO:0000256" key="2">
    <source>
        <dbReference type="ARBA" id="ARBA00022670"/>
    </source>
</evidence>
<keyword evidence="3" id="KW-0378">Hydrolase</keyword>
<comment type="caution">
    <text evidence="5">The sequence shown here is derived from an EMBL/GenBank/DDBJ whole genome shotgun (WGS) entry which is preliminary data.</text>
</comment>
<evidence type="ECO:0000259" key="4">
    <source>
        <dbReference type="Pfam" id="PF02902"/>
    </source>
</evidence>
<dbReference type="Pfam" id="PF02902">
    <property type="entry name" value="Peptidase_C48"/>
    <property type="match status" value="1"/>
</dbReference>
<evidence type="ECO:0000313" key="6">
    <source>
        <dbReference type="Proteomes" id="UP000736787"/>
    </source>
</evidence>
<dbReference type="EMBL" id="RCMK01001727">
    <property type="protein sequence ID" value="KAG2889319.1"/>
    <property type="molecule type" value="Genomic_DNA"/>
</dbReference>
<dbReference type="Proteomes" id="UP000736787">
    <property type="component" value="Unassembled WGS sequence"/>
</dbReference>
<name>A0A8T1ASZ1_9STRA</name>
<dbReference type="SUPFAM" id="SSF54001">
    <property type="entry name" value="Cysteine proteinases"/>
    <property type="match status" value="1"/>
</dbReference>